<name>A0A933GLY3_UNCTE</name>
<evidence type="ECO:0000313" key="2">
    <source>
        <dbReference type="Proteomes" id="UP000772181"/>
    </source>
</evidence>
<dbReference type="AlphaFoldDB" id="A0A933GLY3"/>
<proteinExistence type="predicted"/>
<dbReference type="Proteomes" id="UP000772181">
    <property type="component" value="Unassembled WGS sequence"/>
</dbReference>
<dbReference type="EMBL" id="JACQWF010000107">
    <property type="protein sequence ID" value="MBI4595179.1"/>
    <property type="molecule type" value="Genomic_DNA"/>
</dbReference>
<reference evidence="1" key="1">
    <citation type="submission" date="2020-07" db="EMBL/GenBank/DDBJ databases">
        <title>Huge and variable diversity of episymbiotic CPR bacteria and DPANN archaea in groundwater ecosystems.</title>
        <authorList>
            <person name="He C.Y."/>
            <person name="Keren R."/>
            <person name="Whittaker M."/>
            <person name="Farag I.F."/>
            <person name="Doudna J."/>
            <person name="Cate J.H.D."/>
            <person name="Banfield J.F."/>
        </authorList>
    </citation>
    <scope>NUCLEOTIDE SEQUENCE</scope>
    <source>
        <strain evidence="1">NC_groundwater_1482_Ag_S-0.65um_47_24</strain>
    </source>
</reference>
<evidence type="ECO:0000313" key="1">
    <source>
        <dbReference type="EMBL" id="MBI4595179.1"/>
    </source>
</evidence>
<organism evidence="1 2">
    <name type="scientific">Tectimicrobiota bacterium</name>
    <dbReference type="NCBI Taxonomy" id="2528274"/>
    <lineage>
        <taxon>Bacteria</taxon>
        <taxon>Pseudomonadati</taxon>
        <taxon>Nitrospinota/Tectimicrobiota group</taxon>
        <taxon>Candidatus Tectimicrobiota</taxon>
    </lineage>
</organism>
<sequence length="199" mass="23208">MGILTEDMTRLRGEIEALRTARKNLMQELAHGVQARRNELFETRARFFQEHGEMVRNTRENLLGFMSDIRKIVAEVQSQASVKRALFRTEIVNSHKAWYGPDFAAQRANEPEEAEAVHKPNEEACKREKEESIVTEGTAINTGPNEYEEMKETRAFQMPENEEDFIKPKTKVKKKENTFIIQEEKQEMTNEELFGDQQE</sequence>
<protein>
    <submittedName>
        <fullName evidence="1">Uncharacterized protein</fullName>
    </submittedName>
</protein>
<accession>A0A933GLY3</accession>
<comment type="caution">
    <text evidence="1">The sequence shown here is derived from an EMBL/GenBank/DDBJ whole genome shotgun (WGS) entry which is preliminary data.</text>
</comment>
<gene>
    <name evidence="1" type="ORF">HY730_02245</name>
</gene>